<dbReference type="InterPro" id="IPR003599">
    <property type="entry name" value="Ig_sub"/>
</dbReference>
<evidence type="ECO:0000256" key="1">
    <source>
        <dbReference type="SAM" id="Phobius"/>
    </source>
</evidence>
<dbReference type="CTD" id="133418"/>
<dbReference type="GO" id="GO:0005886">
    <property type="term" value="C:plasma membrane"/>
    <property type="evidence" value="ECO:0007669"/>
    <property type="project" value="TreeGrafter"/>
</dbReference>
<dbReference type="GO" id="GO:0043025">
    <property type="term" value="C:neuronal cell body"/>
    <property type="evidence" value="ECO:0007669"/>
    <property type="project" value="TreeGrafter"/>
</dbReference>
<name>A0A6J2WU10_CHACN</name>
<dbReference type="InterPro" id="IPR036179">
    <property type="entry name" value="Ig-like_dom_sf"/>
</dbReference>
<feature type="signal peptide" evidence="2">
    <location>
        <begin position="1"/>
        <end position="23"/>
    </location>
</feature>
<dbReference type="GeneID" id="115827937"/>
<keyword evidence="4" id="KW-1185">Reference proteome</keyword>
<feature type="chain" id="PRO_5026978295" evidence="2">
    <location>
        <begin position="24"/>
        <end position="301"/>
    </location>
</feature>
<sequence length="301" mass="34204">MAFIKIISVRLLLLVLYVDKMNAENASEIAPDINLQRRSAVLKGQGLVVVEEVEILQATNIELLCNLTDISNMPLNITGYWMKDGEIDLHQDTVQRKNSQYFLNRTVTDLGNYSCIFSYLGKKEMATFILKVPTIKEKRDKPIVSYIGDTVTLSCEIKHEPNTWKWYKVNNTEKVLINATDRPQTFEILPNGNVTKLKMFNLSLEDSGTYICSVEYPKKVSELHMELKVLSFTEPLKPFLAIAAEVIILVLVILLYEHRSHSQESNSTTVTGNGVNFEQISKLTQEDTNGVEEATTRQRKV</sequence>
<feature type="domain" description="Ig-like" evidence="3">
    <location>
        <begin position="133"/>
        <end position="231"/>
    </location>
</feature>
<protein>
    <submittedName>
        <fullName evidence="5">Embigin</fullName>
    </submittedName>
</protein>
<dbReference type="Proteomes" id="UP000504632">
    <property type="component" value="Chromosome 14"/>
</dbReference>
<dbReference type="GO" id="GO:0030424">
    <property type="term" value="C:axon"/>
    <property type="evidence" value="ECO:0007669"/>
    <property type="project" value="TreeGrafter"/>
</dbReference>
<accession>A0A6J2WU10</accession>
<evidence type="ECO:0000256" key="2">
    <source>
        <dbReference type="SAM" id="SignalP"/>
    </source>
</evidence>
<keyword evidence="1" id="KW-0812">Transmembrane</keyword>
<gene>
    <name evidence="5" type="primary">emb</name>
</gene>
<reference evidence="5" key="1">
    <citation type="submission" date="2025-08" db="UniProtKB">
        <authorList>
            <consortium name="RefSeq"/>
        </authorList>
    </citation>
    <scope>IDENTIFICATION</scope>
</reference>
<dbReference type="InterPro" id="IPR050958">
    <property type="entry name" value="Cell_Adh-Cytoskel_Orgn"/>
</dbReference>
<dbReference type="Gene3D" id="2.60.40.10">
    <property type="entry name" value="Immunoglobulins"/>
    <property type="match status" value="2"/>
</dbReference>
<dbReference type="GO" id="GO:0007156">
    <property type="term" value="P:homophilic cell adhesion via plasma membrane adhesion molecules"/>
    <property type="evidence" value="ECO:0007669"/>
    <property type="project" value="TreeGrafter"/>
</dbReference>
<dbReference type="InterPro" id="IPR007110">
    <property type="entry name" value="Ig-like_dom"/>
</dbReference>
<dbReference type="RefSeq" id="XP_030647692.1">
    <property type="nucleotide sequence ID" value="XM_030791832.1"/>
</dbReference>
<dbReference type="InterPro" id="IPR013783">
    <property type="entry name" value="Ig-like_fold"/>
</dbReference>
<dbReference type="PROSITE" id="PS50835">
    <property type="entry name" value="IG_LIKE"/>
    <property type="match status" value="2"/>
</dbReference>
<dbReference type="GO" id="GO:0050808">
    <property type="term" value="P:synapse organization"/>
    <property type="evidence" value="ECO:0007669"/>
    <property type="project" value="TreeGrafter"/>
</dbReference>
<dbReference type="CDD" id="cd00096">
    <property type="entry name" value="Ig"/>
    <property type="match status" value="1"/>
</dbReference>
<keyword evidence="2" id="KW-0732">Signal</keyword>
<feature type="transmembrane region" description="Helical" evidence="1">
    <location>
        <begin position="238"/>
        <end position="256"/>
    </location>
</feature>
<dbReference type="GO" id="GO:0008046">
    <property type="term" value="F:axon guidance receptor activity"/>
    <property type="evidence" value="ECO:0007669"/>
    <property type="project" value="TreeGrafter"/>
</dbReference>
<dbReference type="SMART" id="SM00409">
    <property type="entry name" value="IG"/>
    <property type="match status" value="2"/>
</dbReference>
<keyword evidence="1" id="KW-0472">Membrane</keyword>
<dbReference type="InParanoid" id="A0A6J2WU10"/>
<dbReference type="AlphaFoldDB" id="A0A6J2WU10"/>
<dbReference type="PANTHER" id="PTHR45080:SF32">
    <property type="entry name" value="MAM DOMAIN CONTAINING GLYCOSYLPHOSPHATIDYLINOSITOL ANCHOR 1"/>
    <property type="match status" value="1"/>
</dbReference>
<evidence type="ECO:0000313" key="4">
    <source>
        <dbReference type="Proteomes" id="UP000504632"/>
    </source>
</evidence>
<keyword evidence="1" id="KW-1133">Transmembrane helix</keyword>
<evidence type="ECO:0000259" key="3">
    <source>
        <dbReference type="PROSITE" id="PS50835"/>
    </source>
</evidence>
<feature type="domain" description="Ig-like" evidence="3">
    <location>
        <begin position="31"/>
        <end position="126"/>
    </location>
</feature>
<organism evidence="4 5">
    <name type="scientific">Chanos chanos</name>
    <name type="common">Milkfish</name>
    <name type="synonym">Mugil chanos</name>
    <dbReference type="NCBI Taxonomy" id="29144"/>
    <lineage>
        <taxon>Eukaryota</taxon>
        <taxon>Metazoa</taxon>
        <taxon>Chordata</taxon>
        <taxon>Craniata</taxon>
        <taxon>Vertebrata</taxon>
        <taxon>Euteleostomi</taxon>
        <taxon>Actinopterygii</taxon>
        <taxon>Neopterygii</taxon>
        <taxon>Teleostei</taxon>
        <taxon>Ostariophysi</taxon>
        <taxon>Gonorynchiformes</taxon>
        <taxon>Chanidae</taxon>
        <taxon>Chanos</taxon>
    </lineage>
</organism>
<dbReference type="SUPFAM" id="SSF48726">
    <property type="entry name" value="Immunoglobulin"/>
    <property type="match status" value="2"/>
</dbReference>
<dbReference type="OrthoDB" id="9932757at2759"/>
<dbReference type="PANTHER" id="PTHR45080">
    <property type="entry name" value="CONTACTIN 5"/>
    <property type="match status" value="1"/>
</dbReference>
<evidence type="ECO:0000313" key="5">
    <source>
        <dbReference type="RefSeq" id="XP_030647692.1"/>
    </source>
</evidence>
<dbReference type="Pfam" id="PF13927">
    <property type="entry name" value="Ig_3"/>
    <property type="match status" value="1"/>
</dbReference>
<proteinExistence type="predicted"/>